<comment type="caution">
    <text evidence="1">The sequence shown here is derived from an EMBL/GenBank/DDBJ whole genome shotgun (WGS) entry which is preliminary data.</text>
</comment>
<protein>
    <submittedName>
        <fullName evidence="1">Uncharacterized protein</fullName>
    </submittedName>
</protein>
<dbReference type="AlphaFoldDB" id="A0A2K1QFU0"/>
<evidence type="ECO:0000313" key="1">
    <source>
        <dbReference type="EMBL" id="PNS14058.1"/>
    </source>
</evidence>
<evidence type="ECO:0000313" key="2">
    <source>
        <dbReference type="Proteomes" id="UP000243797"/>
    </source>
</evidence>
<dbReference type="OrthoDB" id="5302289at2759"/>
<sequence>MTQSPVSDILSLASLSMGPRQDAYLLANLTIQTALDIARNSDGEVDSVVWTYLEDQVDELWSRIRTHPESYVMDKDEFALFNYFIRRYAESSLAEKAVARFWQCHHRQDSASG</sequence>
<organism evidence="1 2">
    <name type="scientific">Sphaceloma murrayae</name>
    <dbReference type="NCBI Taxonomy" id="2082308"/>
    <lineage>
        <taxon>Eukaryota</taxon>
        <taxon>Fungi</taxon>
        <taxon>Dikarya</taxon>
        <taxon>Ascomycota</taxon>
        <taxon>Pezizomycotina</taxon>
        <taxon>Dothideomycetes</taxon>
        <taxon>Dothideomycetidae</taxon>
        <taxon>Myriangiales</taxon>
        <taxon>Elsinoaceae</taxon>
        <taxon>Sphaceloma</taxon>
    </lineage>
</organism>
<keyword evidence="2" id="KW-1185">Reference proteome</keyword>
<gene>
    <name evidence="1" type="ORF">CAC42_6571</name>
</gene>
<proteinExistence type="predicted"/>
<name>A0A2K1QFU0_9PEZI</name>
<reference evidence="1 2" key="1">
    <citation type="submission" date="2017-06" db="EMBL/GenBank/DDBJ databases">
        <title>Draft genome sequence of a variant of Elsinoe murrayae.</title>
        <authorList>
            <person name="Cheng Q."/>
        </authorList>
    </citation>
    <scope>NUCLEOTIDE SEQUENCE [LARGE SCALE GENOMIC DNA]</scope>
    <source>
        <strain evidence="1 2">CQ-2017a</strain>
    </source>
</reference>
<dbReference type="EMBL" id="NKHZ01000088">
    <property type="protein sequence ID" value="PNS14058.1"/>
    <property type="molecule type" value="Genomic_DNA"/>
</dbReference>
<dbReference type="Proteomes" id="UP000243797">
    <property type="component" value="Unassembled WGS sequence"/>
</dbReference>
<accession>A0A2K1QFU0</accession>
<dbReference type="InParanoid" id="A0A2K1QFU0"/>